<organism evidence="8 9">
    <name type="scientific">Aspergillus homomorphus (strain CBS 101889)</name>
    <dbReference type="NCBI Taxonomy" id="1450537"/>
    <lineage>
        <taxon>Eukaryota</taxon>
        <taxon>Fungi</taxon>
        <taxon>Dikarya</taxon>
        <taxon>Ascomycota</taxon>
        <taxon>Pezizomycotina</taxon>
        <taxon>Eurotiomycetes</taxon>
        <taxon>Eurotiomycetidae</taxon>
        <taxon>Eurotiales</taxon>
        <taxon>Aspergillaceae</taxon>
        <taxon>Aspergillus</taxon>
        <taxon>Aspergillus subgen. Circumdati</taxon>
    </lineage>
</organism>
<dbReference type="PANTHER" id="PTHR43374:SF1">
    <property type="entry name" value="FLAVIN PRENYLTRANSFERASE PAD1, MITOCHONDRIAL"/>
    <property type="match status" value="1"/>
</dbReference>
<feature type="compositionally biased region" description="Low complexity" evidence="6">
    <location>
        <begin position="71"/>
        <end position="82"/>
    </location>
</feature>
<dbReference type="OrthoDB" id="1747771at2759"/>
<dbReference type="RefSeq" id="XP_025547931.1">
    <property type="nucleotide sequence ID" value="XM_025697845.1"/>
</dbReference>
<dbReference type="InterPro" id="IPR036864">
    <property type="entry name" value="Zn2-C6_fun-type_DNA-bd_sf"/>
</dbReference>
<reference evidence="8 9" key="1">
    <citation type="submission" date="2018-02" db="EMBL/GenBank/DDBJ databases">
        <title>The genomes of Aspergillus section Nigri reveals drivers in fungal speciation.</title>
        <authorList>
            <consortium name="DOE Joint Genome Institute"/>
            <person name="Vesth T.C."/>
            <person name="Nybo J."/>
            <person name="Theobald S."/>
            <person name="Brandl J."/>
            <person name="Frisvad J.C."/>
            <person name="Nielsen K.F."/>
            <person name="Lyhne E.K."/>
            <person name="Kogle M.E."/>
            <person name="Kuo A."/>
            <person name="Riley R."/>
            <person name="Clum A."/>
            <person name="Nolan M."/>
            <person name="Lipzen A."/>
            <person name="Salamov A."/>
            <person name="Henrissat B."/>
            <person name="Wiebenga A."/>
            <person name="De vries R.P."/>
            <person name="Grigoriev I.V."/>
            <person name="Mortensen U.H."/>
            <person name="Andersen M.R."/>
            <person name="Baker S.E."/>
        </authorList>
    </citation>
    <scope>NUCLEOTIDE SEQUENCE [LARGE SCALE GENOMIC DNA]</scope>
    <source>
        <strain evidence="8 9">CBS 101889</strain>
    </source>
</reference>
<dbReference type="InterPro" id="IPR004507">
    <property type="entry name" value="UbiX-like"/>
</dbReference>
<dbReference type="AlphaFoldDB" id="A0A395HLP3"/>
<dbReference type="EMBL" id="KZ824310">
    <property type="protein sequence ID" value="RAL08777.1"/>
    <property type="molecule type" value="Genomic_DNA"/>
</dbReference>
<dbReference type="SMART" id="SM00906">
    <property type="entry name" value="Fungal_trans"/>
    <property type="match status" value="1"/>
</dbReference>
<keyword evidence="4" id="KW-0804">Transcription</keyword>
<accession>A0A395HLP3</accession>
<dbReference type="STRING" id="1450537.A0A395HLP3"/>
<dbReference type="GO" id="GO:0008270">
    <property type="term" value="F:zinc ion binding"/>
    <property type="evidence" value="ECO:0007669"/>
    <property type="project" value="InterPro"/>
</dbReference>
<protein>
    <submittedName>
        <fullName evidence="8">Phenylacrylic acid decarboxylase</fullName>
    </submittedName>
</protein>
<evidence type="ECO:0000256" key="6">
    <source>
        <dbReference type="SAM" id="MobiDB-lite"/>
    </source>
</evidence>
<dbReference type="GO" id="GO:0003677">
    <property type="term" value="F:DNA binding"/>
    <property type="evidence" value="ECO:0007669"/>
    <property type="project" value="UniProtKB-KW"/>
</dbReference>
<dbReference type="InterPro" id="IPR007219">
    <property type="entry name" value="XnlR_reg_dom"/>
</dbReference>
<feature type="region of interest" description="Disordered" evidence="6">
    <location>
        <begin position="56"/>
        <end position="90"/>
    </location>
</feature>
<evidence type="ECO:0000256" key="1">
    <source>
        <dbReference type="ARBA" id="ARBA00022723"/>
    </source>
</evidence>
<dbReference type="SMART" id="SM00066">
    <property type="entry name" value="GAL4"/>
    <property type="match status" value="1"/>
</dbReference>
<keyword evidence="9" id="KW-1185">Reference proteome</keyword>
<sequence>MSAPIDRQEIDRVLQLKRTQREARACYPCRQRKVKCDNSQPCRTCRRRGHPEICVYDPSPPKQARARRASRQPPSSTASRQPTPLPAIQTAPNLGFPIQPPAQSYPVLPPFSQLQQNELSRTLPAYGPEGDFVYSGDNSVVSILRHRTHDANGSMAREVGSVLGLQNTYHSYPFMEFRTPGDRWRELLRILPQRAEVLKFFHFYRLSAYPFNPILVDIERFELDLCSYLNALAGGELQDPSRISDRWASEKSVAHISLLLATLAAGAHYSDLEHIQRSELCLDFARRSFQALRLANFLFRPTFDIIQSLLILGNTLQNTGQSDSAWALLGSTVRLAQTIGLHTEKSVANLPDHVKSKARRLWFTVVWQDSLLCLCYDRPPIVTVNGWSLDNSVFTGQELNYMDMMHFLCRIALDILTANEAEMQQASRLLDILATVDRVYQRAQPHLRSLQECKTLHHNLEHLALKMHLAFAVSVVTRPALKRSEIRDSAQDMLRMRAKCSLIDASNTFLEFQALSVVPLRTWSMVHTVISSTLLLCIWEETRNDAECRDLQQKVIEVFSAAGSVGSVERSGSENGQWLSERHIRALITLRNAVRTALEREKEEGDVGPQNPEQAETFMPAFGIPNGFPDVLGQDFSPMSYLDSIMNVPMFDLSQENDFS</sequence>
<evidence type="ECO:0000313" key="8">
    <source>
        <dbReference type="EMBL" id="RAL08777.1"/>
    </source>
</evidence>
<dbReference type="GO" id="GO:0016831">
    <property type="term" value="F:carboxy-lyase activity"/>
    <property type="evidence" value="ECO:0007669"/>
    <property type="project" value="TreeGrafter"/>
</dbReference>
<dbReference type="SUPFAM" id="SSF57701">
    <property type="entry name" value="Zn2/Cys6 DNA-binding domain"/>
    <property type="match status" value="1"/>
</dbReference>
<keyword evidence="5" id="KW-0539">Nucleus</keyword>
<evidence type="ECO:0000256" key="4">
    <source>
        <dbReference type="ARBA" id="ARBA00023163"/>
    </source>
</evidence>
<dbReference type="CDD" id="cd00067">
    <property type="entry name" value="GAL4"/>
    <property type="match status" value="1"/>
</dbReference>
<evidence type="ECO:0000313" key="9">
    <source>
        <dbReference type="Proteomes" id="UP000248961"/>
    </source>
</evidence>
<dbReference type="GO" id="GO:0000981">
    <property type="term" value="F:DNA-binding transcription factor activity, RNA polymerase II-specific"/>
    <property type="evidence" value="ECO:0007669"/>
    <property type="project" value="InterPro"/>
</dbReference>
<evidence type="ECO:0000256" key="3">
    <source>
        <dbReference type="ARBA" id="ARBA00023125"/>
    </source>
</evidence>
<dbReference type="Gene3D" id="4.10.240.10">
    <property type="entry name" value="Zn(2)-C6 fungal-type DNA-binding domain"/>
    <property type="match status" value="1"/>
</dbReference>
<evidence type="ECO:0000256" key="5">
    <source>
        <dbReference type="ARBA" id="ARBA00023242"/>
    </source>
</evidence>
<dbReference type="CDD" id="cd12148">
    <property type="entry name" value="fungal_TF_MHR"/>
    <property type="match status" value="1"/>
</dbReference>
<dbReference type="PROSITE" id="PS00463">
    <property type="entry name" value="ZN2_CY6_FUNGAL_1"/>
    <property type="match status" value="1"/>
</dbReference>
<dbReference type="Pfam" id="PF04082">
    <property type="entry name" value="Fungal_trans"/>
    <property type="match status" value="1"/>
</dbReference>
<dbReference type="GeneID" id="37202134"/>
<keyword evidence="1" id="KW-0479">Metal-binding</keyword>
<dbReference type="GO" id="GO:0009893">
    <property type="term" value="P:positive regulation of metabolic process"/>
    <property type="evidence" value="ECO:0007669"/>
    <property type="project" value="UniProtKB-ARBA"/>
</dbReference>
<evidence type="ECO:0000256" key="2">
    <source>
        <dbReference type="ARBA" id="ARBA00023015"/>
    </source>
</evidence>
<name>A0A395HLP3_ASPHC</name>
<gene>
    <name evidence="8" type="ORF">BO97DRAFT_437398</name>
</gene>
<dbReference type="GO" id="GO:0006351">
    <property type="term" value="P:DNA-templated transcription"/>
    <property type="evidence" value="ECO:0007669"/>
    <property type="project" value="InterPro"/>
</dbReference>
<feature type="domain" description="Zn(2)-C6 fungal-type" evidence="7">
    <location>
        <begin position="25"/>
        <end position="56"/>
    </location>
</feature>
<dbReference type="Pfam" id="PF00172">
    <property type="entry name" value="Zn_clus"/>
    <property type="match status" value="1"/>
</dbReference>
<dbReference type="VEuPathDB" id="FungiDB:BO97DRAFT_437398"/>
<proteinExistence type="predicted"/>
<dbReference type="PROSITE" id="PS50048">
    <property type="entry name" value="ZN2_CY6_FUNGAL_2"/>
    <property type="match status" value="1"/>
</dbReference>
<keyword evidence="2" id="KW-0805">Transcription regulation</keyword>
<keyword evidence="3" id="KW-0238">DNA-binding</keyword>
<dbReference type="InterPro" id="IPR001138">
    <property type="entry name" value="Zn2Cys6_DnaBD"/>
</dbReference>
<dbReference type="Proteomes" id="UP000248961">
    <property type="component" value="Unassembled WGS sequence"/>
</dbReference>
<evidence type="ECO:0000259" key="7">
    <source>
        <dbReference type="PROSITE" id="PS50048"/>
    </source>
</evidence>
<dbReference type="PANTHER" id="PTHR43374">
    <property type="entry name" value="FLAVIN PRENYLTRANSFERASE"/>
    <property type="match status" value="1"/>
</dbReference>